<evidence type="ECO:0000313" key="3">
    <source>
        <dbReference type="WBParaSite" id="BPAG_0000774501-mRNA-1"/>
    </source>
</evidence>
<dbReference type="EMBL" id="UZAD01009223">
    <property type="protein sequence ID" value="VDN88893.1"/>
    <property type="molecule type" value="Genomic_DNA"/>
</dbReference>
<organism evidence="3">
    <name type="scientific">Brugia pahangi</name>
    <name type="common">Filarial nematode worm</name>
    <dbReference type="NCBI Taxonomy" id="6280"/>
    <lineage>
        <taxon>Eukaryota</taxon>
        <taxon>Metazoa</taxon>
        <taxon>Ecdysozoa</taxon>
        <taxon>Nematoda</taxon>
        <taxon>Chromadorea</taxon>
        <taxon>Rhabditida</taxon>
        <taxon>Spirurina</taxon>
        <taxon>Spiruromorpha</taxon>
        <taxon>Filarioidea</taxon>
        <taxon>Onchocercidae</taxon>
        <taxon>Brugia</taxon>
    </lineage>
</organism>
<name>A0A0N4THQ6_BRUPA</name>
<dbReference type="AlphaFoldDB" id="A0A0N4THQ6"/>
<evidence type="ECO:0000313" key="2">
    <source>
        <dbReference type="Proteomes" id="UP000278627"/>
    </source>
</evidence>
<dbReference type="STRING" id="6280.A0A0N4THQ6"/>
<reference evidence="1 2" key="2">
    <citation type="submission" date="2018-11" db="EMBL/GenBank/DDBJ databases">
        <authorList>
            <consortium name="Pathogen Informatics"/>
        </authorList>
    </citation>
    <scope>NUCLEOTIDE SEQUENCE [LARGE SCALE GENOMIC DNA]</scope>
</reference>
<keyword evidence="2" id="KW-1185">Reference proteome</keyword>
<sequence length="99" mass="11542">MLIDLCSVNLRVEKSVREQCCVLSTYLYTVVKKIFQCELQIKAENVGELFEFIFVVLEHNDINSSLLINELTEQLALARQRYSEIEVSISLYIATKFYQ</sequence>
<protein>
    <submittedName>
        <fullName evidence="3">HisKA_2 domain-containing protein</fullName>
    </submittedName>
</protein>
<accession>A0A0N4THQ6</accession>
<evidence type="ECO:0000313" key="1">
    <source>
        <dbReference type="EMBL" id="VDN88893.1"/>
    </source>
</evidence>
<dbReference type="Proteomes" id="UP000278627">
    <property type="component" value="Unassembled WGS sequence"/>
</dbReference>
<dbReference type="WBParaSite" id="BPAG_0000774501-mRNA-1">
    <property type="protein sequence ID" value="BPAG_0000774501-mRNA-1"/>
    <property type="gene ID" value="BPAG_0000774501"/>
</dbReference>
<proteinExistence type="predicted"/>
<gene>
    <name evidence="1" type="ORF">BPAG_LOCUS7707</name>
</gene>
<reference evidence="3" key="1">
    <citation type="submission" date="2017-02" db="UniProtKB">
        <authorList>
            <consortium name="WormBaseParasite"/>
        </authorList>
    </citation>
    <scope>IDENTIFICATION</scope>
</reference>